<proteinExistence type="predicted"/>
<dbReference type="AlphaFoldDB" id="A0A8H6X6D3"/>
<feature type="repeat" description="WD" evidence="3">
    <location>
        <begin position="910"/>
        <end position="942"/>
    </location>
</feature>
<dbReference type="SUPFAM" id="SSF49562">
    <property type="entry name" value="C2 domain (Calcium/lipid-binding domain, CaLB)"/>
    <property type="match status" value="1"/>
</dbReference>
<organism evidence="5 6">
    <name type="scientific">Mycena venus</name>
    <dbReference type="NCBI Taxonomy" id="2733690"/>
    <lineage>
        <taxon>Eukaryota</taxon>
        <taxon>Fungi</taxon>
        <taxon>Dikarya</taxon>
        <taxon>Basidiomycota</taxon>
        <taxon>Agaricomycotina</taxon>
        <taxon>Agaricomycetes</taxon>
        <taxon>Agaricomycetidae</taxon>
        <taxon>Agaricales</taxon>
        <taxon>Marasmiineae</taxon>
        <taxon>Mycenaceae</taxon>
        <taxon>Mycena</taxon>
    </lineage>
</organism>
<accession>A0A8H6X6D3</accession>
<dbReference type="SUPFAM" id="SSF50998">
    <property type="entry name" value="Quinoprotein alcohol dehydrogenase-like"/>
    <property type="match status" value="1"/>
</dbReference>
<dbReference type="InterPro" id="IPR001680">
    <property type="entry name" value="WD40_rpt"/>
</dbReference>
<dbReference type="OrthoDB" id="538223at2759"/>
<evidence type="ECO:0000256" key="2">
    <source>
        <dbReference type="ARBA" id="ARBA00022737"/>
    </source>
</evidence>
<feature type="repeat" description="WD" evidence="3">
    <location>
        <begin position="683"/>
        <end position="724"/>
    </location>
</feature>
<dbReference type="PROSITE" id="PS50294">
    <property type="entry name" value="WD_REPEATS_REGION"/>
    <property type="match status" value="9"/>
</dbReference>
<dbReference type="InterPro" id="IPR011047">
    <property type="entry name" value="Quinoprotein_ADH-like_sf"/>
</dbReference>
<feature type="repeat" description="WD" evidence="3">
    <location>
        <begin position="534"/>
        <end position="575"/>
    </location>
</feature>
<feature type="repeat" description="WD" evidence="3">
    <location>
        <begin position="491"/>
        <end position="532"/>
    </location>
</feature>
<dbReference type="SMART" id="SM00320">
    <property type="entry name" value="WD40"/>
    <property type="match status" value="10"/>
</dbReference>
<feature type="repeat" description="WD" evidence="3">
    <location>
        <begin position="455"/>
        <end position="489"/>
    </location>
</feature>
<feature type="repeat" description="WD" evidence="3">
    <location>
        <begin position="753"/>
        <end position="775"/>
    </location>
</feature>
<feature type="repeat" description="WD" evidence="3">
    <location>
        <begin position="816"/>
        <end position="838"/>
    </location>
</feature>
<dbReference type="InterPro" id="IPR056884">
    <property type="entry name" value="NPHP3-like_N"/>
</dbReference>
<dbReference type="InterPro" id="IPR019775">
    <property type="entry name" value="WD40_repeat_CS"/>
</dbReference>
<dbReference type="EMBL" id="JACAZI010000024">
    <property type="protein sequence ID" value="KAF7335373.1"/>
    <property type="molecule type" value="Genomic_DNA"/>
</dbReference>
<feature type="repeat" description="WD" evidence="3">
    <location>
        <begin position="573"/>
        <end position="595"/>
    </location>
</feature>
<dbReference type="CDD" id="cd00200">
    <property type="entry name" value="WD40"/>
    <property type="match status" value="2"/>
</dbReference>
<keyword evidence="6" id="KW-1185">Reference proteome</keyword>
<dbReference type="Pfam" id="PF24883">
    <property type="entry name" value="NPHP3_N"/>
    <property type="match status" value="1"/>
</dbReference>
<dbReference type="PRINTS" id="PR00320">
    <property type="entry name" value="GPROTEINBRPT"/>
</dbReference>
<dbReference type="PANTHER" id="PTHR19848:SF8">
    <property type="entry name" value="F-BOX AND WD REPEAT DOMAIN CONTAINING 7"/>
    <property type="match status" value="1"/>
</dbReference>
<dbReference type="Pfam" id="PF00400">
    <property type="entry name" value="WD40"/>
    <property type="match status" value="12"/>
</dbReference>
<dbReference type="InterPro" id="IPR020472">
    <property type="entry name" value="WD40_PAC1"/>
</dbReference>
<evidence type="ECO:0000313" key="5">
    <source>
        <dbReference type="EMBL" id="KAF7335373.1"/>
    </source>
</evidence>
<dbReference type="InterPro" id="IPR036322">
    <property type="entry name" value="WD40_repeat_dom_sf"/>
</dbReference>
<keyword evidence="2" id="KW-0677">Repeat</keyword>
<dbReference type="PROSITE" id="PS50082">
    <property type="entry name" value="WD_REPEATS_2"/>
    <property type="match status" value="12"/>
</dbReference>
<feature type="repeat" description="WD" evidence="3">
    <location>
        <begin position="777"/>
        <end position="818"/>
    </location>
</feature>
<dbReference type="InterPro" id="IPR035892">
    <property type="entry name" value="C2_domain_sf"/>
</dbReference>
<dbReference type="InterPro" id="IPR015943">
    <property type="entry name" value="WD40/YVTN_repeat-like_dom_sf"/>
</dbReference>
<name>A0A8H6X6D3_9AGAR</name>
<dbReference type="Gene3D" id="2.130.10.10">
    <property type="entry name" value="YVTN repeat-like/Quinoprotein amine dehydrogenase"/>
    <property type="match status" value="6"/>
</dbReference>
<evidence type="ECO:0000259" key="4">
    <source>
        <dbReference type="Pfam" id="PF24883"/>
    </source>
</evidence>
<feature type="repeat" description="WD" evidence="3">
    <location>
        <begin position="867"/>
        <end position="908"/>
    </location>
</feature>
<reference evidence="5" key="1">
    <citation type="submission" date="2020-05" db="EMBL/GenBank/DDBJ databases">
        <title>Mycena genomes resolve the evolution of fungal bioluminescence.</title>
        <authorList>
            <person name="Tsai I.J."/>
        </authorList>
    </citation>
    <scope>NUCLEOTIDE SEQUENCE</scope>
    <source>
        <strain evidence="5">CCC161011</strain>
    </source>
</reference>
<dbReference type="Proteomes" id="UP000620124">
    <property type="component" value="Unassembled WGS sequence"/>
</dbReference>
<feature type="repeat" description="WD" evidence="3">
    <location>
        <begin position="640"/>
        <end position="681"/>
    </location>
</feature>
<protein>
    <submittedName>
        <fullName evidence="5">WD40 repeat-like protein</fullName>
    </submittedName>
</protein>
<dbReference type="PANTHER" id="PTHR19848">
    <property type="entry name" value="WD40 REPEAT PROTEIN"/>
    <property type="match status" value="1"/>
</dbReference>
<sequence length="1054" mass="113515">MSSDYSLLIQSADGISWKPGSLHRKSPRFYVTIHQDGGKIHRIHTVTGGHSAKWDSISQISADSPSARISLRLFHDSRLGDECIASVDTDIKSLWDLCNSDGKAKVVKLDLLGVKGKLKGSTVGTLSVSLMATQEGAALAVAGHINPIGSALYAVTSKLEILVKIGDQISMIHPYANIAWKVLTSVYKAVKHQNETDEKLLDLTRIMVDTYSFVGTVDFLDKIKSVEETALAIVKQTVECSFFIQKYMAHGFSTRTVQGSWNNAEQNIDKLACALRELKQSFENGLMVQSLFVSTKILDVVEHLDQSDMLRKLNPVDMNATSRSLCLVGTRCKILDDITEWATGSSDAGNILWLSGVAGSGKSTVSTTIAESLRELERLGAFLFFDRNDQARSHPDAVIRTIAYWLSLSSPHVGSAIAATIRRDPAIVNAPLLTQFTKLLLDPLQVAEPNITGPILSVSFLPDGTLIVSGSDDNTLCLWDAKTGAAVGKPLEGHTGGVTSVSFSPDGTQIVSGSDDKTLRLWDAQTGALVGEPLEGHTGGVTSVSFSLDGTQIVSGSNDKTLHLWDAQTGAPIASGSDDQTLRLWDAKTGAPLGEPLEGHTNGVKSVSFSPDGTQIVSGSKDKTLCLWDVKTGTMIGVPLEGHTDWVTSVSFSPDGTQIVSGSDDRTLCLWDAQTGALVGEPLEGHSYSITSVSFSPHGTQIVFGTFDKTLHLWDVQTEVPVDKPLGGHTDWVKLCLGLKTKLCASGMLKQGIVSGSDDKTLRLWDAQTGLPIGAPLEGHNDWVNSVSFSPDGTQIVSGSSDRTLRLWDTETRAPIVSGSNDKTLRLWNAQTGAPVGEPLKGHTGNVTSVSFSPDGTQIGHLKGKPLEGHTDLINSVSFSPDSTWIVSGSYDKTLRLWDAQTGAPIGAPLEGHNDWVTSVSFSPDGTQIVSGSDDKTLRLWNAQIGALTGPVIEMDPEVGTLTDAKHDGMEKNTVIKFPAQNPLGDFPTFKDEWVLNTAGKLMFWVPPWRLHGLYLPLNTLVICKEGTTKLNLTQFVYGKDWQKCIDPAFRDAQ</sequence>
<comment type="caution">
    <text evidence="5">The sequence shown here is derived from an EMBL/GenBank/DDBJ whole genome shotgun (WGS) entry which is preliminary data.</text>
</comment>
<evidence type="ECO:0000256" key="1">
    <source>
        <dbReference type="ARBA" id="ARBA00022574"/>
    </source>
</evidence>
<feature type="domain" description="Nephrocystin 3-like N-terminal" evidence="4">
    <location>
        <begin position="337"/>
        <end position="445"/>
    </location>
</feature>
<evidence type="ECO:0000256" key="3">
    <source>
        <dbReference type="PROSITE-ProRule" id="PRU00221"/>
    </source>
</evidence>
<evidence type="ECO:0000313" key="6">
    <source>
        <dbReference type="Proteomes" id="UP000620124"/>
    </source>
</evidence>
<dbReference type="PROSITE" id="PS00678">
    <property type="entry name" value="WD_REPEATS_1"/>
    <property type="match status" value="9"/>
</dbReference>
<dbReference type="SUPFAM" id="SSF50978">
    <property type="entry name" value="WD40 repeat-like"/>
    <property type="match status" value="2"/>
</dbReference>
<feature type="repeat" description="WD" evidence="3">
    <location>
        <begin position="597"/>
        <end position="638"/>
    </location>
</feature>
<keyword evidence="1 3" id="KW-0853">WD repeat</keyword>
<gene>
    <name evidence="5" type="ORF">MVEN_02189800</name>
</gene>